<comment type="caution">
    <text evidence="6">The sequence shown here is derived from an EMBL/GenBank/DDBJ whole genome shotgun (WGS) entry which is preliminary data.</text>
</comment>
<dbReference type="EMBL" id="JAGSND010000001">
    <property type="protein sequence ID" value="MBR0596630.1"/>
    <property type="molecule type" value="Genomic_DNA"/>
</dbReference>
<dbReference type="GO" id="GO:0030313">
    <property type="term" value="C:cell envelope"/>
    <property type="evidence" value="ECO:0007669"/>
    <property type="project" value="UniProtKB-SubCell"/>
</dbReference>
<evidence type="ECO:0000313" key="7">
    <source>
        <dbReference type="Proteomes" id="UP000675664"/>
    </source>
</evidence>
<dbReference type="RefSeq" id="WP_227016752.1">
    <property type="nucleotide sequence ID" value="NZ_JAGSND010000001.1"/>
</dbReference>
<evidence type="ECO:0000256" key="3">
    <source>
        <dbReference type="ARBA" id="ARBA00022729"/>
    </source>
</evidence>
<dbReference type="PROSITE" id="PS51257">
    <property type="entry name" value="PROKAR_LIPOPROTEIN"/>
    <property type="match status" value="1"/>
</dbReference>
<evidence type="ECO:0000256" key="1">
    <source>
        <dbReference type="ARBA" id="ARBA00004196"/>
    </source>
</evidence>
<evidence type="ECO:0000256" key="4">
    <source>
        <dbReference type="SAM" id="SignalP"/>
    </source>
</evidence>
<dbReference type="Gene3D" id="3.40.50.2300">
    <property type="match status" value="2"/>
</dbReference>
<comment type="subcellular location">
    <subcellularLocation>
        <location evidence="1">Cell envelope</location>
    </subcellularLocation>
</comment>
<proteinExistence type="inferred from homology"/>
<keyword evidence="3 4" id="KW-0732">Signal</keyword>
<dbReference type="InterPro" id="IPR028082">
    <property type="entry name" value="Peripla_BP_I"/>
</dbReference>
<dbReference type="Proteomes" id="UP000675664">
    <property type="component" value="Unassembled WGS sequence"/>
</dbReference>
<evidence type="ECO:0000259" key="5">
    <source>
        <dbReference type="Pfam" id="PF13407"/>
    </source>
</evidence>
<accession>A0A8J7W0A5</accession>
<protein>
    <submittedName>
        <fullName evidence="6">Sugar ABC transporter substrate-binding protein</fullName>
    </submittedName>
</protein>
<organism evidence="6 7">
    <name type="scientific">Sinanaerobacter chloroacetimidivorans</name>
    <dbReference type="NCBI Taxonomy" id="2818044"/>
    <lineage>
        <taxon>Bacteria</taxon>
        <taxon>Bacillati</taxon>
        <taxon>Bacillota</taxon>
        <taxon>Clostridia</taxon>
        <taxon>Peptostreptococcales</taxon>
        <taxon>Anaerovoracaceae</taxon>
        <taxon>Sinanaerobacter</taxon>
    </lineage>
</organism>
<reference evidence="6" key="1">
    <citation type="submission" date="2021-04" db="EMBL/GenBank/DDBJ databases">
        <title>Sinoanaerobacter chloroacetimidivorans sp. nov., an obligate anaerobic bacterium isolated from anaerobic sludge.</title>
        <authorList>
            <person name="Bao Y."/>
        </authorList>
    </citation>
    <scope>NUCLEOTIDE SEQUENCE</scope>
    <source>
        <strain evidence="6">BAD-6</strain>
    </source>
</reference>
<evidence type="ECO:0000256" key="2">
    <source>
        <dbReference type="ARBA" id="ARBA00007639"/>
    </source>
</evidence>
<dbReference type="AlphaFoldDB" id="A0A8J7W0A5"/>
<evidence type="ECO:0000313" key="6">
    <source>
        <dbReference type="EMBL" id="MBR0596630.1"/>
    </source>
</evidence>
<feature type="domain" description="Periplasmic binding protein" evidence="5">
    <location>
        <begin position="46"/>
        <end position="303"/>
    </location>
</feature>
<gene>
    <name evidence="6" type="ORF">KCX82_01955</name>
</gene>
<reference evidence="6" key="2">
    <citation type="submission" date="2021-04" db="EMBL/GenBank/DDBJ databases">
        <authorList>
            <person name="Liu J."/>
        </authorList>
    </citation>
    <scope>NUCLEOTIDE SEQUENCE</scope>
    <source>
        <strain evidence="6">BAD-6</strain>
    </source>
</reference>
<comment type="similarity">
    <text evidence="2">Belongs to the bacterial solute-binding protein 2 family.</text>
</comment>
<dbReference type="GO" id="GO:0030246">
    <property type="term" value="F:carbohydrate binding"/>
    <property type="evidence" value="ECO:0007669"/>
    <property type="project" value="UniProtKB-ARBA"/>
</dbReference>
<feature type="signal peptide" evidence="4">
    <location>
        <begin position="1"/>
        <end position="29"/>
    </location>
</feature>
<dbReference type="InterPro" id="IPR025997">
    <property type="entry name" value="SBP_2_dom"/>
</dbReference>
<name>A0A8J7W0A5_9FIRM</name>
<dbReference type="PANTHER" id="PTHR46847:SF1">
    <property type="entry name" value="D-ALLOSE-BINDING PERIPLASMIC PROTEIN-RELATED"/>
    <property type="match status" value="1"/>
</dbReference>
<feature type="chain" id="PRO_5035259996" evidence="4">
    <location>
        <begin position="30"/>
        <end position="338"/>
    </location>
</feature>
<keyword evidence="7" id="KW-1185">Reference proteome</keyword>
<dbReference type="PANTHER" id="PTHR46847">
    <property type="entry name" value="D-ALLOSE-BINDING PERIPLASMIC PROTEIN-RELATED"/>
    <property type="match status" value="1"/>
</dbReference>
<dbReference type="Pfam" id="PF13407">
    <property type="entry name" value="Peripla_BP_4"/>
    <property type="match status" value="1"/>
</dbReference>
<dbReference type="CDD" id="cd01536">
    <property type="entry name" value="PBP1_ABC_sugar_binding-like"/>
    <property type="match status" value="1"/>
</dbReference>
<sequence>MSKKRKWLALTMIMAMLLSAMTGCGPSQSADTDSDADSSSGEKKSISVIVMALNSDYWHMVEAGAKLAGNEFGYEVNVVGPNSESDSVAQSNMVEDAVTNHVGAIVLAPNEPKVLVSSVQKAKDAGVPVIIIDAALQTDDESLYESFIGTGNYEAGKTAGEYLASKLQKGDKVALIRGLVGQPTHDERANGAKDALEAAGMQIVAIQPADSDRGKAVNVAENIIQTTPDIKCFYATNDEMALGAYQAVEGSQLQKQVIVMGFDGSFGALDSIAEGKLSASLAQKPIEEGYLGVKAAIEVIEGKSVEKKVNNGVVIVDKDNVKSFREEIDAKVAESKKY</sequence>
<dbReference type="SUPFAM" id="SSF53822">
    <property type="entry name" value="Periplasmic binding protein-like I"/>
    <property type="match status" value="1"/>
</dbReference>